<dbReference type="PRINTS" id="PR01790">
    <property type="entry name" value="SMP30FAMILY"/>
</dbReference>
<dbReference type="InterPro" id="IPR005511">
    <property type="entry name" value="SMP-30"/>
</dbReference>
<proteinExistence type="predicted"/>
<dbReference type="InterPro" id="IPR013658">
    <property type="entry name" value="SGL"/>
</dbReference>
<evidence type="ECO:0000259" key="4">
    <source>
        <dbReference type="Pfam" id="PF08450"/>
    </source>
</evidence>
<dbReference type="PANTHER" id="PTHR47572:SF5">
    <property type="entry name" value="BLR2277 PROTEIN"/>
    <property type="match status" value="1"/>
</dbReference>
<protein>
    <submittedName>
        <fullName evidence="5">Gluconolactonase</fullName>
    </submittedName>
</protein>
<sequence>MFAPPPVVRTEVFATLPEAYRNPPKRSEWLEGQPGGNPTHSLLEGPSFDRAGNLYLVDIPFGRVFRLSPAGDWSLIADYDGEPNGLKIHRDGRILIADYKNGIVELDPQSGSVTPVLQRVQLERLKAVNDLVFASNGDLYFTDQGLTGLHDPTGRVFCLRADGRVDCLLDNVPSPNGIALSPDESHLYVAVTRANAVWRVPLMPHGRVAKVHNFIQLSGGGGPDGLAVDAEGGLIVCHIGLGVVWRFTARGEPSLRIESCAGLHNTNVAFGGPERRHLFITESESGSILRAELEVPGLRLFSHA</sequence>
<dbReference type="PANTHER" id="PTHR47572">
    <property type="entry name" value="LIPOPROTEIN-RELATED"/>
    <property type="match status" value="1"/>
</dbReference>
<dbReference type="Proteomes" id="UP000192917">
    <property type="component" value="Unassembled WGS sequence"/>
</dbReference>
<dbReference type="Gene3D" id="2.120.10.30">
    <property type="entry name" value="TolB, C-terminal domain"/>
    <property type="match status" value="1"/>
</dbReference>
<name>A0A1Y6CQY2_9PROT</name>
<accession>A0A1Y6CQY2</accession>
<feature type="active site" description="Proton donor/acceptor" evidence="1">
    <location>
        <position position="224"/>
    </location>
</feature>
<gene>
    <name evidence="5" type="ORF">SAMN05428998_12841</name>
</gene>
<dbReference type="InterPro" id="IPR051262">
    <property type="entry name" value="SMP-30/CGR1_Lactonase"/>
</dbReference>
<keyword evidence="2" id="KW-0862">Zinc</keyword>
<evidence type="ECO:0000256" key="3">
    <source>
        <dbReference type="SAM" id="MobiDB-lite"/>
    </source>
</evidence>
<comment type="cofactor">
    <cofactor evidence="2">
        <name>Zn(2+)</name>
        <dbReference type="ChEBI" id="CHEBI:29105"/>
    </cofactor>
    <text evidence="2">Binds 1 divalent metal cation per subunit.</text>
</comment>
<evidence type="ECO:0000256" key="2">
    <source>
        <dbReference type="PIRSR" id="PIRSR605511-2"/>
    </source>
</evidence>
<feature type="binding site" evidence="2">
    <location>
        <position position="129"/>
    </location>
    <ligand>
        <name>substrate</name>
    </ligand>
</feature>
<evidence type="ECO:0000313" key="6">
    <source>
        <dbReference type="Proteomes" id="UP000192917"/>
    </source>
</evidence>
<dbReference type="STRING" id="560819.SAMN05428998_12841"/>
<organism evidence="5 6">
    <name type="scientific">Tistlia consotensis USBA 355</name>
    <dbReference type="NCBI Taxonomy" id="560819"/>
    <lineage>
        <taxon>Bacteria</taxon>
        <taxon>Pseudomonadati</taxon>
        <taxon>Pseudomonadota</taxon>
        <taxon>Alphaproteobacteria</taxon>
        <taxon>Rhodospirillales</taxon>
        <taxon>Rhodovibrionaceae</taxon>
        <taxon>Tistlia</taxon>
    </lineage>
</organism>
<dbReference type="Pfam" id="PF08450">
    <property type="entry name" value="SGL"/>
    <property type="match status" value="1"/>
</dbReference>
<dbReference type="AlphaFoldDB" id="A0A1Y6CQY2"/>
<feature type="region of interest" description="Disordered" evidence="3">
    <location>
        <begin position="24"/>
        <end position="44"/>
    </location>
</feature>
<evidence type="ECO:0000256" key="1">
    <source>
        <dbReference type="PIRSR" id="PIRSR605511-1"/>
    </source>
</evidence>
<dbReference type="InterPro" id="IPR011042">
    <property type="entry name" value="6-blade_b-propeller_TolB-like"/>
</dbReference>
<dbReference type="EMBL" id="FWZX01000028">
    <property type="protein sequence ID" value="SMF69119.1"/>
    <property type="molecule type" value="Genomic_DNA"/>
</dbReference>
<feature type="binding site" evidence="2">
    <location>
        <position position="224"/>
    </location>
    <ligand>
        <name>a divalent metal cation</name>
        <dbReference type="ChEBI" id="CHEBI:60240"/>
    </ligand>
</feature>
<feature type="binding site" evidence="2">
    <location>
        <position position="176"/>
    </location>
    <ligand>
        <name>a divalent metal cation</name>
        <dbReference type="ChEBI" id="CHEBI:60240"/>
    </ligand>
</feature>
<feature type="binding site" evidence="2">
    <location>
        <position position="44"/>
    </location>
    <ligand>
        <name>a divalent metal cation</name>
        <dbReference type="ChEBI" id="CHEBI:60240"/>
    </ligand>
</feature>
<dbReference type="RefSeq" id="WP_085125486.1">
    <property type="nucleotide sequence ID" value="NZ_FWZX01000028.1"/>
</dbReference>
<evidence type="ECO:0000313" key="5">
    <source>
        <dbReference type="EMBL" id="SMF69119.1"/>
    </source>
</evidence>
<keyword evidence="2" id="KW-0479">Metal-binding</keyword>
<reference evidence="5 6" key="1">
    <citation type="submission" date="2017-04" db="EMBL/GenBank/DDBJ databases">
        <authorList>
            <person name="Afonso C.L."/>
            <person name="Miller P.J."/>
            <person name="Scott M.A."/>
            <person name="Spackman E."/>
            <person name="Goraichik I."/>
            <person name="Dimitrov K.M."/>
            <person name="Suarez D.L."/>
            <person name="Swayne D.E."/>
        </authorList>
    </citation>
    <scope>NUCLEOTIDE SEQUENCE [LARGE SCALE GENOMIC DNA]</scope>
    <source>
        <strain evidence="5 6">USBA 355</strain>
    </source>
</reference>
<keyword evidence="6" id="KW-1185">Reference proteome</keyword>
<feature type="domain" description="SMP-30/Gluconolactonase/LRE-like region" evidence="4">
    <location>
        <begin position="44"/>
        <end position="282"/>
    </location>
</feature>
<dbReference type="SUPFAM" id="SSF63829">
    <property type="entry name" value="Calcium-dependent phosphotriesterase"/>
    <property type="match status" value="1"/>
</dbReference>
<dbReference type="GO" id="GO:0046872">
    <property type="term" value="F:metal ion binding"/>
    <property type="evidence" value="ECO:0007669"/>
    <property type="project" value="UniProtKB-KW"/>
</dbReference>